<dbReference type="Proteomes" id="UP001250698">
    <property type="component" value="Unassembled WGS sequence"/>
</dbReference>
<comment type="caution">
    <text evidence="1">The sequence shown here is derived from an EMBL/GenBank/DDBJ whole genome shotgun (WGS) entry which is preliminary data.</text>
</comment>
<dbReference type="RefSeq" id="WP_315997064.1">
    <property type="nucleotide sequence ID" value="NZ_JAWDJT010000002.1"/>
</dbReference>
<gene>
    <name evidence="1" type="ORF">ROI90_04125</name>
</gene>
<sequence>MNTSEQVFAVPNLNGELINLYGKTGYGYIDLKNDTIIPTADGDEKFTKLAKIKGTIEILGQFLKTHVKGKRVVGGIVVKEFREDEVPAKYKSFLNKKQSYEDAVQEYLKLSPQTGLQITSGGQRVLHFGEYMPSIRQDEFDSYIVD</sequence>
<dbReference type="EMBL" id="JAWDJT010000002">
    <property type="protein sequence ID" value="MDU0369572.1"/>
    <property type="molecule type" value="Genomic_DNA"/>
</dbReference>
<protein>
    <recommendedName>
        <fullName evidence="3">WG repeat-containing protein</fullName>
    </recommendedName>
</protein>
<evidence type="ECO:0008006" key="3">
    <source>
        <dbReference type="Google" id="ProtNLM"/>
    </source>
</evidence>
<keyword evidence="2" id="KW-1185">Reference proteome</keyword>
<accession>A0ABU3TDX2</accession>
<organism evidence="1 2">
    <name type="scientific">Hymenobacter endophyticus</name>
    <dbReference type="NCBI Taxonomy" id="3076335"/>
    <lineage>
        <taxon>Bacteria</taxon>
        <taxon>Pseudomonadati</taxon>
        <taxon>Bacteroidota</taxon>
        <taxon>Cytophagia</taxon>
        <taxon>Cytophagales</taxon>
        <taxon>Hymenobacteraceae</taxon>
        <taxon>Hymenobacter</taxon>
    </lineage>
</organism>
<reference evidence="1 2" key="1">
    <citation type="submission" date="2023-10" db="EMBL/GenBank/DDBJ databases">
        <title>Hymenobacter endophyticus sp. nov., an isolate from the leaf tissues of wheat.</title>
        <authorList>
            <person name="Dai Y."/>
        </authorList>
    </citation>
    <scope>NUCLEOTIDE SEQUENCE [LARGE SCALE GENOMIC DNA]</scope>
    <source>
        <strain evidence="1 2">ZK17L-C2</strain>
    </source>
</reference>
<evidence type="ECO:0000313" key="2">
    <source>
        <dbReference type="Proteomes" id="UP001250698"/>
    </source>
</evidence>
<name>A0ABU3TDX2_9BACT</name>
<evidence type="ECO:0000313" key="1">
    <source>
        <dbReference type="EMBL" id="MDU0369572.1"/>
    </source>
</evidence>
<proteinExistence type="predicted"/>